<comment type="caution">
    <text evidence="2">The sequence shown here is derived from an EMBL/GenBank/DDBJ whole genome shotgun (WGS) entry which is preliminary data.</text>
</comment>
<sequence>VQEELQAVQVQRQRLQEYVQQLQEGLEQLLQQAEQQQREAERVQAEQQAAIAELRQAVATGLEDVEQTASDRDQLLESVQLMQAKLQACQVAAAKAADENSSLTMGLQLAQAELEHQTQDNFRLAATVEGCGVGIAAMTRHLLLQSTKLDALSVCPHAMLPHLSVDVAELDR</sequence>
<dbReference type="AlphaFoldDB" id="A0A6A0ABT3"/>
<gene>
    <name evidence="2" type="ORF">HaLaN_29163</name>
</gene>
<dbReference type="EMBL" id="BLLF01004838">
    <property type="protein sequence ID" value="GFH30329.1"/>
    <property type="molecule type" value="Genomic_DNA"/>
</dbReference>
<keyword evidence="3" id="KW-1185">Reference proteome</keyword>
<evidence type="ECO:0000313" key="3">
    <source>
        <dbReference type="Proteomes" id="UP000485058"/>
    </source>
</evidence>
<evidence type="ECO:0000313" key="2">
    <source>
        <dbReference type="EMBL" id="GFH30329.1"/>
    </source>
</evidence>
<name>A0A6A0ABT3_HAELA</name>
<organism evidence="2 3">
    <name type="scientific">Haematococcus lacustris</name>
    <name type="common">Green alga</name>
    <name type="synonym">Haematococcus pluvialis</name>
    <dbReference type="NCBI Taxonomy" id="44745"/>
    <lineage>
        <taxon>Eukaryota</taxon>
        <taxon>Viridiplantae</taxon>
        <taxon>Chlorophyta</taxon>
        <taxon>core chlorophytes</taxon>
        <taxon>Chlorophyceae</taxon>
        <taxon>CS clade</taxon>
        <taxon>Chlamydomonadales</taxon>
        <taxon>Haematococcaceae</taxon>
        <taxon>Haematococcus</taxon>
    </lineage>
</organism>
<accession>A0A6A0ABT3</accession>
<keyword evidence="1" id="KW-0175">Coiled coil</keyword>
<dbReference type="Proteomes" id="UP000485058">
    <property type="component" value="Unassembled WGS sequence"/>
</dbReference>
<feature type="coiled-coil region" evidence="1">
    <location>
        <begin position="5"/>
        <end position="57"/>
    </location>
</feature>
<evidence type="ECO:0000256" key="1">
    <source>
        <dbReference type="SAM" id="Coils"/>
    </source>
</evidence>
<feature type="non-terminal residue" evidence="2">
    <location>
        <position position="1"/>
    </location>
</feature>
<reference evidence="2 3" key="1">
    <citation type="submission" date="2020-02" db="EMBL/GenBank/DDBJ databases">
        <title>Draft genome sequence of Haematococcus lacustris strain NIES-144.</title>
        <authorList>
            <person name="Morimoto D."/>
            <person name="Nakagawa S."/>
            <person name="Yoshida T."/>
            <person name="Sawayama S."/>
        </authorList>
    </citation>
    <scope>NUCLEOTIDE SEQUENCE [LARGE SCALE GENOMIC DNA]</scope>
    <source>
        <strain evidence="2 3">NIES-144</strain>
    </source>
</reference>
<protein>
    <submittedName>
        <fullName evidence="2">Uncharacterized protein</fullName>
    </submittedName>
</protein>
<proteinExistence type="predicted"/>